<evidence type="ECO:0000256" key="2">
    <source>
        <dbReference type="ARBA" id="ARBA00023004"/>
    </source>
</evidence>
<dbReference type="STRING" id="1703779.AMJ83_08890"/>
<gene>
    <name evidence="5" type="ORF">AMJ83_08890</name>
</gene>
<keyword evidence="1" id="KW-0479">Metal-binding</keyword>
<dbReference type="Pfam" id="PF00037">
    <property type="entry name" value="Fer4"/>
    <property type="match status" value="2"/>
</dbReference>
<proteinExistence type="predicted"/>
<feature type="domain" description="4Fe-4S ferredoxin-type" evidence="4">
    <location>
        <begin position="266"/>
        <end position="294"/>
    </location>
</feature>
<evidence type="ECO:0000256" key="3">
    <source>
        <dbReference type="ARBA" id="ARBA00023014"/>
    </source>
</evidence>
<name>A0A0S8FQI9_UNCW3</name>
<accession>A0A0S8FQI9</accession>
<dbReference type="AlphaFoldDB" id="A0A0S8FQI9"/>
<sequence length="351" mass="39124">MTDAFERLADALNGLPNGFPRTQSNVEIEILRRIFSKEEASLACQLTGKPEPVDEIAERLGIAEAQIKTRLIQMAKHGLVWMSRNKARMTFRLAPFVVGIYESHLGKMDHEFAHLIEEYMESGGAEGIMKPQPAIHRVVPAQGAIKSEWILPYDDIKAMLEKAKSYRVRDCICRVQQDLLGKRKCDFPVKMCVTFSPVERPAHPNDVSKKEAIALLDRAEEIGLVHCVSNVIKDVFYICNCCGCCCGILRGVTDWGIEESVACANYYAKVDSELCDACGICVGRCQVKALEAKNGDVFVHREKCIGCGLCVTGCPSVAVSLERRQGAELVEPPDDFEAWEQMRLQVRNLLT</sequence>
<dbReference type="SUPFAM" id="SSF54862">
    <property type="entry name" value="4Fe-4S ferredoxins"/>
    <property type="match status" value="1"/>
</dbReference>
<keyword evidence="2" id="KW-0408">Iron</keyword>
<dbReference type="InterPro" id="IPR017896">
    <property type="entry name" value="4Fe4S_Fe-S-bd"/>
</dbReference>
<dbReference type="GO" id="GO:0051536">
    <property type="term" value="F:iron-sulfur cluster binding"/>
    <property type="evidence" value="ECO:0007669"/>
    <property type="project" value="UniProtKB-KW"/>
</dbReference>
<dbReference type="PROSITE" id="PS00198">
    <property type="entry name" value="4FE4S_FER_1"/>
    <property type="match status" value="1"/>
</dbReference>
<dbReference type="Proteomes" id="UP000051373">
    <property type="component" value="Unassembled WGS sequence"/>
</dbReference>
<dbReference type="GO" id="GO:0046872">
    <property type="term" value="F:metal ion binding"/>
    <property type="evidence" value="ECO:0007669"/>
    <property type="project" value="UniProtKB-KW"/>
</dbReference>
<protein>
    <recommendedName>
        <fullName evidence="4">4Fe-4S ferredoxin-type domain-containing protein</fullName>
    </recommendedName>
</protein>
<evidence type="ECO:0000313" key="5">
    <source>
        <dbReference type="EMBL" id="KPK62985.1"/>
    </source>
</evidence>
<comment type="caution">
    <text evidence="5">The sequence shown here is derived from an EMBL/GenBank/DDBJ whole genome shotgun (WGS) entry which is preliminary data.</text>
</comment>
<dbReference type="EMBL" id="LJUJ01000021">
    <property type="protein sequence ID" value="KPK62985.1"/>
    <property type="molecule type" value="Genomic_DNA"/>
</dbReference>
<dbReference type="InterPro" id="IPR017900">
    <property type="entry name" value="4Fe4S_Fe_S_CS"/>
</dbReference>
<evidence type="ECO:0000259" key="4">
    <source>
        <dbReference type="PROSITE" id="PS51379"/>
    </source>
</evidence>
<dbReference type="PROSITE" id="PS51379">
    <property type="entry name" value="4FE4S_FER_2"/>
    <property type="match status" value="2"/>
</dbReference>
<keyword evidence="3" id="KW-0411">Iron-sulfur</keyword>
<dbReference type="Gene3D" id="3.30.70.20">
    <property type="match status" value="1"/>
</dbReference>
<evidence type="ECO:0000256" key="1">
    <source>
        <dbReference type="ARBA" id="ARBA00022723"/>
    </source>
</evidence>
<feature type="domain" description="4Fe-4S ferredoxin-type" evidence="4">
    <location>
        <begin position="295"/>
        <end position="324"/>
    </location>
</feature>
<reference evidence="5 6" key="1">
    <citation type="journal article" date="2015" name="Microbiome">
        <title>Genomic resolution of linkages in carbon, nitrogen, and sulfur cycling among widespread estuary sediment bacteria.</title>
        <authorList>
            <person name="Baker B.J."/>
            <person name="Lazar C.S."/>
            <person name="Teske A.P."/>
            <person name="Dick G.J."/>
        </authorList>
    </citation>
    <scope>NUCLEOTIDE SEQUENCE [LARGE SCALE GENOMIC DNA]</scope>
    <source>
        <strain evidence="5">SM23_42</strain>
    </source>
</reference>
<evidence type="ECO:0000313" key="6">
    <source>
        <dbReference type="Proteomes" id="UP000051373"/>
    </source>
</evidence>
<organism evidence="5 6">
    <name type="scientific">candidate division WOR_3 bacterium SM23_42</name>
    <dbReference type="NCBI Taxonomy" id="1703779"/>
    <lineage>
        <taxon>Bacteria</taxon>
        <taxon>Bacteria division WOR-3</taxon>
    </lineage>
</organism>